<protein>
    <submittedName>
        <fullName evidence="2">Amidohydrolase</fullName>
    </submittedName>
</protein>
<evidence type="ECO:0000259" key="1">
    <source>
        <dbReference type="Pfam" id="PF01979"/>
    </source>
</evidence>
<dbReference type="Pfam" id="PF01979">
    <property type="entry name" value="Amidohydro_1"/>
    <property type="match status" value="1"/>
</dbReference>
<dbReference type="PANTHER" id="PTHR43135:SF3">
    <property type="entry name" value="ALPHA-D-RIBOSE 1-METHYLPHOSPHONATE 5-TRIPHOSPHATE DIPHOSPHATASE"/>
    <property type="match status" value="1"/>
</dbReference>
<dbReference type="HOGENOM" id="CLU_046987_0_0_9"/>
<accession>A9KIJ1</accession>
<keyword evidence="3" id="KW-1185">Reference proteome</keyword>
<dbReference type="Gene3D" id="3.20.20.140">
    <property type="entry name" value="Metal-dependent hydrolases"/>
    <property type="match status" value="1"/>
</dbReference>
<evidence type="ECO:0000313" key="2">
    <source>
        <dbReference type="EMBL" id="ABX42443.1"/>
    </source>
</evidence>
<dbReference type="AlphaFoldDB" id="A9KIJ1"/>
<dbReference type="RefSeq" id="WP_012200097.1">
    <property type="nucleotide sequence ID" value="NC_010001.1"/>
</dbReference>
<dbReference type="InterPro" id="IPR051781">
    <property type="entry name" value="Metallo-dep_Hydrolase"/>
</dbReference>
<gene>
    <name evidence="2" type="ordered locus">Cphy_2075</name>
</gene>
<dbReference type="STRING" id="357809.Cphy_2075"/>
<dbReference type="OrthoDB" id="9802793at2"/>
<dbReference type="KEGG" id="cpy:Cphy_2075"/>
<feature type="domain" description="Amidohydrolase-related" evidence="1">
    <location>
        <begin position="53"/>
        <end position="380"/>
    </location>
</feature>
<dbReference type="GO" id="GO:0016810">
    <property type="term" value="F:hydrolase activity, acting on carbon-nitrogen (but not peptide) bonds"/>
    <property type="evidence" value="ECO:0007669"/>
    <property type="project" value="InterPro"/>
</dbReference>
<dbReference type="SUPFAM" id="SSF51338">
    <property type="entry name" value="Composite domain of metallo-dependent hydrolases"/>
    <property type="match status" value="1"/>
</dbReference>
<dbReference type="CDD" id="cd01309">
    <property type="entry name" value="Met_dep_hydrolase_C"/>
    <property type="match status" value="1"/>
</dbReference>
<organism evidence="2 3">
    <name type="scientific">Lachnoclostridium phytofermentans (strain ATCC 700394 / DSM 18823 / ISDg)</name>
    <name type="common">Clostridium phytofermentans</name>
    <dbReference type="NCBI Taxonomy" id="357809"/>
    <lineage>
        <taxon>Bacteria</taxon>
        <taxon>Bacillati</taxon>
        <taxon>Bacillota</taxon>
        <taxon>Clostridia</taxon>
        <taxon>Lachnospirales</taxon>
        <taxon>Lachnospiraceae</taxon>
    </lineage>
</organism>
<dbReference type="InterPro" id="IPR006680">
    <property type="entry name" value="Amidohydro-rel"/>
</dbReference>
<dbReference type="SUPFAM" id="SSF51556">
    <property type="entry name" value="Metallo-dependent hydrolases"/>
    <property type="match status" value="1"/>
</dbReference>
<keyword evidence="2" id="KW-0378">Hydrolase</keyword>
<proteinExistence type="predicted"/>
<name>A9KIJ1_LACP7</name>
<dbReference type="Proteomes" id="UP000000370">
    <property type="component" value="Chromosome"/>
</dbReference>
<dbReference type="EMBL" id="CP000885">
    <property type="protein sequence ID" value="ABX42443.1"/>
    <property type="molecule type" value="Genomic_DNA"/>
</dbReference>
<sequence>MSQLLIKNGTIYNSTEIMPFQADILVENGKILKIEEQITETKEMKVIDALGLFVYPGLVEAHSHIGLDGYGIGFEGQDYNEMNDILTPHLNAIDGINPMDVTLKKAALGGVTCAATGPGSSNVLGGTFTAIKMTGNRVDRMVVKEKVAMKCAFGENPKRVYKDKNNYSRMSTASKLREMLNKAKEYQAKLVAAGEDIFKKPSYDAKLEALLPVLNRDIPLKAHAHRSDDIFTAIRIAKEFDLRLTIEHCTEGHLISEELQKDGYPVAVGPSFGHATKYELRNKTFETPGILAKAGLQVSIITDSPVIPQHYLSLCAGLAVKSGMEPFAALQAITINPAKHIGIEDRVGSLEVGKDADIVITDGDIMDSMTSVLYTFIDGNEIDRTENYL</sequence>
<dbReference type="InterPro" id="IPR032466">
    <property type="entry name" value="Metal_Hydrolase"/>
</dbReference>
<reference evidence="3" key="1">
    <citation type="submission" date="2007-11" db="EMBL/GenBank/DDBJ databases">
        <title>Complete genome sequence of Clostridium phytofermentans ISDg.</title>
        <authorList>
            <person name="Leschine S.B."/>
            <person name="Warnick T.A."/>
            <person name="Blanchard J.L."/>
            <person name="Schnell D.J."/>
            <person name="Petit E.L."/>
            <person name="LaTouf W.G."/>
            <person name="Copeland A."/>
            <person name="Lucas S."/>
            <person name="Lapidus A."/>
            <person name="Barry K."/>
            <person name="Glavina del Rio T."/>
            <person name="Dalin E."/>
            <person name="Tice H."/>
            <person name="Pitluck S."/>
            <person name="Kiss H."/>
            <person name="Brettin T."/>
            <person name="Bruce D."/>
            <person name="Detter J.C."/>
            <person name="Han C."/>
            <person name="Kuske C."/>
            <person name="Schmutz J."/>
            <person name="Larimer F."/>
            <person name="Land M."/>
            <person name="Hauser L."/>
            <person name="Kyrpides N."/>
            <person name="Kim E.A."/>
            <person name="Richardson P."/>
        </authorList>
    </citation>
    <scope>NUCLEOTIDE SEQUENCE [LARGE SCALE GENOMIC DNA]</scope>
    <source>
        <strain evidence="3">ATCC 700394 / DSM 18823 / ISDg</strain>
    </source>
</reference>
<dbReference type="PANTHER" id="PTHR43135">
    <property type="entry name" value="ALPHA-D-RIBOSE 1-METHYLPHOSPHONATE 5-TRIPHOSPHATE DIPHOSPHATASE"/>
    <property type="match status" value="1"/>
</dbReference>
<dbReference type="Gene3D" id="2.30.40.10">
    <property type="entry name" value="Urease, subunit C, domain 1"/>
    <property type="match status" value="1"/>
</dbReference>
<dbReference type="InterPro" id="IPR011059">
    <property type="entry name" value="Metal-dep_hydrolase_composite"/>
</dbReference>
<dbReference type="eggNOG" id="COG1228">
    <property type="taxonomic scope" value="Bacteria"/>
</dbReference>
<evidence type="ECO:0000313" key="3">
    <source>
        <dbReference type="Proteomes" id="UP000000370"/>
    </source>
</evidence>